<dbReference type="Proteomes" id="UP000182598">
    <property type="component" value="Unassembled WGS sequence"/>
</dbReference>
<gene>
    <name evidence="2" type="ORF">Ga0061064_1343</name>
</gene>
<keyword evidence="2" id="KW-0378">Hydrolase</keyword>
<name>A0A0K6H4X6_9GAMM</name>
<dbReference type="InterPro" id="IPR003615">
    <property type="entry name" value="HNH_nuc"/>
</dbReference>
<keyword evidence="3" id="KW-1185">Reference proteome</keyword>
<sequence length="388" mass="44094">MSTLEQYCQQFKDIRPNRAGGNTSPHKICMLFAVIDLIQDGLITDSRIYFNDTLKNRFALYFEQLKTSRDKLNAAFPFYYLRSSAFWHHYIKPSAQTQYDAIKTPSETSLANTVEYAFIDVELFEFLQNPTTANKLKAAVAENLDTHEAGFKIWAKAIGHSETKLVEYVLALKEKVADLMIFDGLEQPNIFAVNDYFDVARMINKLRGISDATNATYGDPATDYVATCVKALELYRAYLDQLSDVEAQLDIDHIQHDDSIAETTKAVLVQARRGQGKFRERLIKQWGGCAVTGYSNISLLMASHIKPWSTSDNAERLDPYNGLLLTPNLDKAFDLHFISFNDKGGILISDALGDYYALGIHKDMQVPLREQHLPFIEQHRDVYFEKLG</sequence>
<dbReference type="OrthoDB" id="529575at2"/>
<evidence type="ECO:0000259" key="1">
    <source>
        <dbReference type="Pfam" id="PF13391"/>
    </source>
</evidence>
<proteinExistence type="predicted"/>
<dbReference type="AlphaFoldDB" id="A0A0K6H4X6"/>
<keyword evidence="2" id="KW-0540">Nuclease</keyword>
<dbReference type="EMBL" id="CYHB01000003">
    <property type="protein sequence ID" value="CUA85882.1"/>
    <property type="molecule type" value="Genomic_DNA"/>
</dbReference>
<dbReference type="Pfam" id="PF13391">
    <property type="entry name" value="HNH_2"/>
    <property type="match status" value="1"/>
</dbReference>
<keyword evidence="2" id="KW-0255">Endonuclease</keyword>
<accession>A0A0K6H4X6</accession>
<evidence type="ECO:0000313" key="3">
    <source>
        <dbReference type="Proteomes" id="UP000182598"/>
    </source>
</evidence>
<feature type="domain" description="HNH nuclease" evidence="1">
    <location>
        <begin position="289"/>
        <end position="341"/>
    </location>
</feature>
<evidence type="ECO:0000313" key="2">
    <source>
        <dbReference type="EMBL" id="CUA85882.1"/>
    </source>
</evidence>
<protein>
    <submittedName>
        <fullName evidence="2">HNH endonuclease</fullName>
    </submittedName>
</protein>
<reference evidence="3" key="1">
    <citation type="submission" date="2015-08" db="EMBL/GenBank/DDBJ databases">
        <authorList>
            <person name="Varghese N."/>
        </authorList>
    </citation>
    <scope>NUCLEOTIDE SEQUENCE [LARGE SCALE GENOMIC DNA]</scope>
    <source>
        <strain evidence="3">DSM 27808</strain>
    </source>
</reference>
<dbReference type="RefSeq" id="WP_055439006.1">
    <property type="nucleotide sequence ID" value="NZ_CYHB01000003.1"/>
</dbReference>
<dbReference type="GO" id="GO:0004519">
    <property type="term" value="F:endonuclease activity"/>
    <property type="evidence" value="ECO:0007669"/>
    <property type="project" value="UniProtKB-KW"/>
</dbReference>
<organism evidence="2 3">
    <name type="scientific">Pseudidiomarina woesei</name>
    <dbReference type="NCBI Taxonomy" id="1381080"/>
    <lineage>
        <taxon>Bacteria</taxon>
        <taxon>Pseudomonadati</taxon>
        <taxon>Pseudomonadota</taxon>
        <taxon>Gammaproteobacteria</taxon>
        <taxon>Alteromonadales</taxon>
        <taxon>Idiomarinaceae</taxon>
        <taxon>Pseudidiomarina</taxon>
    </lineage>
</organism>